<reference evidence="10" key="1">
    <citation type="submission" date="2020-10" db="EMBL/GenBank/DDBJ databases">
        <authorList>
            <person name="Gilroy R."/>
        </authorList>
    </citation>
    <scope>NUCLEOTIDE SEQUENCE</scope>
    <source>
        <strain evidence="10">10532</strain>
    </source>
</reference>
<keyword evidence="4" id="KW-0808">Transferase</keyword>
<evidence type="ECO:0000313" key="11">
    <source>
        <dbReference type="Proteomes" id="UP000823638"/>
    </source>
</evidence>
<dbReference type="CDD" id="cd00082">
    <property type="entry name" value="HisKA"/>
    <property type="match status" value="1"/>
</dbReference>
<sequence length="397" mass="44590">MLRFISKAMEKVHKLPPEQIVQVIHSLADEYDTLVSVLRSINQGVIICDKDMNIIQCNKTADRLLPITSFISSGQKVWTAIDDDAISTWIRETLLQQKSVSDKEFTVETKQGEKIISLEIIPLVRYSTVTGTVITVIDVTEKRKKEVKLRRAENLASLTNLAATVAHEIKNPLGAISIHIQLIQKCLGNVEGEGKKNIEKYLSVINEEIDRLNSIVVNFLYAVRPLDAELKPGDLNKFLKDIAGFFRPELESESITLEIKLSQDLPEINFDERLLKIAVINLLKNSKEALKSKKNGKIVIKTSFDSDAVYLDISDNGSGMDEETLKKIFDPYFTTKAEGSGLGLPLTYKIIKEHDCEIKVNSELCEGTTFTISFPIPQKTIHLIEAGEKNEIQYSDN</sequence>
<dbReference type="InterPro" id="IPR005467">
    <property type="entry name" value="His_kinase_dom"/>
</dbReference>
<dbReference type="Gene3D" id="3.30.565.10">
    <property type="entry name" value="Histidine kinase-like ATPase, C-terminal domain"/>
    <property type="match status" value="1"/>
</dbReference>
<evidence type="ECO:0000256" key="6">
    <source>
        <dbReference type="ARBA" id="ARBA00022777"/>
    </source>
</evidence>
<dbReference type="SUPFAM" id="SSF55874">
    <property type="entry name" value="ATPase domain of HSP90 chaperone/DNA topoisomerase II/histidine kinase"/>
    <property type="match status" value="1"/>
</dbReference>
<evidence type="ECO:0000256" key="8">
    <source>
        <dbReference type="ARBA" id="ARBA00023012"/>
    </source>
</evidence>
<dbReference type="EMBL" id="JADIMM010000005">
    <property type="protein sequence ID" value="MBO8456638.1"/>
    <property type="molecule type" value="Genomic_DNA"/>
</dbReference>
<keyword evidence="3" id="KW-0597">Phosphoprotein</keyword>
<comment type="caution">
    <text evidence="10">The sequence shown here is derived from an EMBL/GenBank/DDBJ whole genome shotgun (WGS) entry which is preliminary data.</text>
</comment>
<feature type="domain" description="Histidine kinase" evidence="9">
    <location>
        <begin position="164"/>
        <end position="378"/>
    </location>
</feature>
<dbReference type="EC" id="2.7.13.3" evidence="2"/>
<dbReference type="SMART" id="SM00387">
    <property type="entry name" value="HATPase_c"/>
    <property type="match status" value="1"/>
</dbReference>
<keyword evidence="8" id="KW-0902">Two-component regulatory system</keyword>
<dbReference type="Pfam" id="PF13426">
    <property type="entry name" value="PAS_9"/>
    <property type="match status" value="1"/>
</dbReference>
<proteinExistence type="predicted"/>
<dbReference type="AlphaFoldDB" id="A0A9D9HMW0"/>
<reference evidence="10" key="2">
    <citation type="journal article" date="2021" name="PeerJ">
        <title>Extensive microbial diversity within the chicken gut microbiome revealed by metagenomics and culture.</title>
        <authorList>
            <person name="Gilroy R."/>
            <person name="Ravi A."/>
            <person name="Getino M."/>
            <person name="Pursley I."/>
            <person name="Horton D.L."/>
            <person name="Alikhan N.F."/>
            <person name="Baker D."/>
            <person name="Gharbi K."/>
            <person name="Hall N."/>
            <person name="Watson M."/>
            <person name="Adriaenssens E.M."/>
            <person name="Foster-Nyarko E."/>
            <person name="Jarju S."/>
            <person name="Secka A."/>
            <person name="Antonio M."/>
            <person name="Oren A."/>
            <person name="Chaudhuri R.R."/>
            <person name="La Ragione R."/>
            <person name="Hildebrand F."/>
            <person name="Pallen M.J."/>
        </authorList>
    </citation>
    <scope>NUCLEOTIDE SEQUENCE</scope>
    <source>
        <strain evidence="10">10532</strain>
    </source>
</reference>
<dbReference type="PANTHER" id="PTHR43065:SF10">
    <property type="entry name" value="PEROXIDE STRESS-ACTIVATED HISTIDINE KINASE MAK3"/>
    <property type="match status" value="1"/>
</dbReference>
<dbReference type="SMART" id="SM00091">
    <property type="entry name" value="PAS"/>
    <property type="match status" value="1"/>
</dbReference>
<keyword evidence="7" id="KW-0067">ATP-binding</keyword>
<dbReference type="InterPro" id="IPR036097">
    <property type="entry name" value="HisK_dim/P_sf"/>
</dbReference>
<evidence type="ECO:0000259" key="9">
    <source>
        <dbReference type="PROSITE" id="PS50109"/>
    </source>
</evidence>
<dbReference type="GO" id="GO:0005524">
    <property type="term" value="F:ATP binding"/>
    <property type="evidence" value="ECO:0007669"/>
    <property type="project" value="UniProtKB-KW"/>
</dbReference>
<evidence type="ECO:0000256" key="7">
    <source>
        <dbReference type="ARBA" id="ARBA00022840"/>
    </source>
</evidence>
<dbReference type="InterPro" id="IPR003594">
    <property type="entry name" value="HATPase_dom"/>
</dbReference>
<dbReference type="SUPFAM" id="SSF47384">
    <property type="entry name" value="Homodimeric domain of signal transducing histidine kinase"/>
    <property type="match status" value="1"/>
</dbReference>
<dbReference type="InterPro" id="IPR036890">
    <property type="entry name" value="HATPase_C_sf"/>
</dbReference>
<dbReference type="Proteomes" id="UP000823638">
    <property type="component" value="Unassembled WGS sequence"/>
</dbReference>
<dbReference type="CDD" id="cd00130">
    <property type="entry name" value="PAS"/>
    <property type="match status" value="1"/>
</dbReference>
<evidence type="ECO:0000256" key="4">
    <source>
        <dbReference type="ARBA" id="ARBA00022679"/>
    </source>
</evidence>
<evidence type="ECO:0000313" key="10">
    <source>
        <dbReference type="EMBL" id="MBO8456638.1"/>
    </source>
</evidence>
<dbReference type="Pfam" id="PF02518">
    <property type="entry name" value="HATPase_c"/>
    <property type="match status" value="1"/>
</dbReference>
<evidence type="ECO:0000256" key="1">
    <source>
        <dbReference type="ARBA" id="ARBA00000085"/>
    </source>
</evidence>
<dbReference type="Gene3D" id="3.30.450.20">
    <property type="entry name" value="PAS domain"/>
    <property type="match status" value="1"/>
</dbReference>
<dbReference type="PRINTS" id="PR00344">
    <property type="entry name" value="BCTRLSENSOR"/>
</dbReference>
<dbReference type="InterPro" id="IPR003661">
    <property type="entry name" value="HisK_dim/P_dom"/>
</dbReference>
<dbReference type="PROSITE" id="PS50109">
    <property type="entry name" value="HIS_KIN"/>
    <property type="match status" value="1"/>
</dbReference>
<dbReference type="SUPFAM" id="SSF55785">
    <property type="entry name" value="PYP-like sensor domain (PAS domain)"/>
    <property type="match status" value="1"/>
</dbReference>
<dbReference type="NCBIfam" id="TIGR00229">
    <property type="entry name" value="sensory_box"/>
    <property type="match status" value="1"/>
</dbReference>
<name>A0A9D9HMW0_9SPIR</name>
<dbReference type="GO" id="GO:0000155">
    <property type="term" value="F:phosphorelay sensor kinase activity"/>
    <property type="evidence" value="ECO:0007669"/>
    <property type="project" value="InterPro"/>
</dbReference>
<dbReference type="InterPro" id="IPR035965">
    <property type="entry name" value="PAS-like_dom_sf"/>
</dbReference>
<dbReference type="Gene3D" id="1.10.287.130">
    <property type="match status" value="1"/>
</dbReference>
<dbReference type="InterPro" id="IPR000014">
    <property type="entry name" value="PAS"/>
</dbReference>
<gene>
    <name evidence="10" type="ORF">IAA81_00225</name>
</gene>
<evidence type="ECO:0000256" key="2">
    <source>
        <dbReference type="ARBA" id="ARBA00012438"/>
    </source>
</evidence>
<keyword evidence="6" id="KW-0418">Kinase</keyword>
<evidence type="ECO:0000256" key="5">
    <source>
        <dbReference type="ARBA" id="ARBA00022741"/>
    </source>
</evidence>
<dbReference type="SMART" id="SM00388">
    <property type="entry name" value="HisKA"/>
    <property type="match status" value="1"/>
</dbReference>
<dbReference type="InterPro" id="IPR004358">
    <property type="entry name" value="Sig_transdc_His_kin-like_C"/>
</dbReference>
<comment type="catalytic activity">
    <reaction evidence="1">
        <text>ATP + protein L-histidine = ADP + protein N-phospho-L-histidine.</text>
        <dbReference type="EC" id="2.7.13.3"/>
    </reaction>
</comment>
<dbReference type="Pfam" id="PF00512">
    <property type="entry name" value="HisKA"/>
    <property type="match status" value="1"/>
</dbReference>
<accession>A0A9D9HMW0</accession>
<protein>
    <recommendedName>
        <fullName evidence="2">histidine kinase</fullName>
        <ecNumber evidence="2">2.7.13.3</ecNumber>
    </recommendedName>
</protein>
<evidence type="ECO:0000256" key="3">
    <source>
        <dbReference type="ARBA" id="ARBA00022553"/>
    </source>
</evidence>
<keyword evidence="5" id="KW-0547">Nucleotide-binding</keyword>
<dbReference type="PANTHER" id="PTHR43065">
    <property type="entry name" value="SENSOR HISTIDINE KINASE"/>
    <property type="match status" value="1"/>
</dbReference>
<organism evidence="10 11">
    <name type="scientific">Candidatus Gallitreponema excrementavium</name>
    <dbReference type="NCBI Taxonomy" id="2840840"/>
    <lineage>
        <taxon>Bacteria</taxon>
        <taxon>Pseudomonadati</taxon>
        <taxon>Spirochaetota</taxon>
        <taxon>Spirochaetia</taxon>
        <taxon>Spirochaetales</taxon>
        <taxon>Candidatus Gallitreponema</taxon>
    </lineage>
</organism>